<reference evidence="2" key="1">
    <citation type="submission" date="2012-05" db="EMBL/GenBank/DDBJ databases">
        <authorList>
            <person name="Krishnakumar V."/>
            <person name="Cheung F."/>
            <person name="Xiao Y."/>
            <person name="Chan A."/>
            <person name="Moskal W.A."/>
            <person name="Town C.D."/>
        </authorList>
    </citation>
    <scope>NUCLEOTIDE SEQUENCE</scope>
</reference>
<dbReference type="EMBL" id="BT137202">
    <property type="protein sequence ID" value="AFK36997.1"/>
    <property type="molecule type" value="mRNA"/>
</dbReference>
<protein>
    <submittedName>
        <fullName evidence="2">Uncharacterized protein</fullName>
    </submittedName>
</protein>
<evidence type="ECO:0000256" key="1">
    <source>
        <dbReference type="SAM" id="Phobius"/>
    </source>
</evidence>
<evidence type="ECO:0000313" key="2">
    <source>
        <dbReference type="EMBL" id="AFK36997.1"/>
    </source>
</evidence>
<name>I3S9Q5_LOTJA</name>
<accession>I3S9Q5</accession>
<keyword evidence="1" id="KW-0472">Membrane</keyword>
<keyword evidence="1" id="KW-1133">Transmembrane helix</keyword>
<organism evidence="2">
    <name type="scientific">Lotus japonicus</name>
    <name type="common">Lotus corniculatus var. japonicus</name>
    <dbReference type="NCBI Taxonomy" id="34305"/>
    <lineage>
        <taxon>Eukaryota</taxon>
        <taxon>Viridiplantae</taxon>
        <taxon>Streptophyta</taxon>
        <taxon>Embryophyta</taxon>
        <taxon>Tracheophyta</taxon>
        <taxon>Spermatophyta</taxon>
        <taxon>Magnoliopsida</taxon>
        <taxon>eudicotyledons</taxon>
        <taxon>Gunneridae</taxon>
        <taxon>Pentapetalae</taxon>
        <taxon>rosids</taxon>
        <taxon>fabids</taxon>
        <taxon>Fabales</taxon>
        <taxon>Fabaceae</taxon>
        <taxon>Papilionoideae</taxon>
        <taxon>50 kb inversion clade</taxon>
        <taxon>NPAAA clade</taxon>
        <taxon>Hologalegina</taxon>
        <taxon>robinioid clade</taxon>
        <taxon>Loteae</taxon>
        <taxon>Lotus</taxon>
    </lineage>
</organism>
<dbReference type="AlphaFoldDB" id="I3S9Q5"/>
<sequence>MAFTVHISFPSSTLCFSFSINKSLVYSYFFFFLCLFLSLLFNPISQVHTNSNSSKFLLWR</sequence>
<keyword evidence="1" id="KW-0812">Transmembrane</keyword>
<proteinExistence type="evidence at transcript level"/>
<feature type="transmembrane region" description="Helical" evidence="1">
    <location>
        <begin position="25"/>
        <end position="45"/>
    </location>
</feature>